<reference evidence="1 2" key="1">
    <citation type="submission" date="2020-08" db="EMBL/GenBank/DDBJ databases">
        <title>Oceanospirillum sp. nov. isolated from marine sediment.</title>
        <authorList>
            <person name="Ji X."/>
        </authorList>
    </citation>
    <scope>NUCLEOTIDE SEQUENCE [LARGE SCALE GENOMIC DNA]</scope>
    <source>
        <strain evidence="1 2">D5</strain>
    </source>
</reference>
<dbReference type="AlphaFoldDB" id="A0A839IW64"/>
<proteinExistence type="predicted"/>
<dbReference type="Pfam" id="PF20551">
    <property type="entry name" value="DUF6765"/>
    <property type="match status" value="1"/>
</dbReference>
<comment type="caution">
    <text evidence="1">The sequence shown here is derived from an EMBL/GenBank/DDBJ whole genome shotgun (WGS) entry which is preliminary data.</text>
</comment>
<organism evidence="1 2">
    <name type="scientific">Oceanospirillum sediminis</name>
    <dbReference type="NCBI Taxonomy" id="2760088"/>
    <lineage>
        <taxon>Bacteria</taxon>
        <taxon>Pseudomonadati</taxon>
        <taxon>Pseudomonadota</taxon>
        <taxon>Gammaproteobacteria</taxon>
        <taxon>Oceanospirillales</taxon>
        <taxon>Oceanospirillaceae</taxon>
        <taxon>Oceanospirillum</taxon>
    </lineage>
</organism>
<accession>A0A839IW64</accession>
<gene>
    <name evidence="1" type="ORF">H4O21_21605</name>
</gene>
<dbReference type="InterPro" id="IPR046653">
    <property type="entry name" value="DUF6765"/>
</dbReference>
<dbReference type="RefSeq" id="WP_182811077.1">
    <property type="nucleotide sequence ID" value="NZ_JACJFM010000046.1"/>
</dbReference>
<name>A0A839IW64_9GAMM</name>
<sequence length="447" mass="50708">MDTDFHFFGTGTAAAHGGFSSDEATLIANAAEFVDFFDSSYWSYWRLKEGSESRLRIDYPHLSCQTIDWKMVADYDENIWNAFHFPPGNKPHREKEKLQDYLGGVPVPDWVDDFKHQHLCRNTRLAAEVEPFLCRPFSPFALHMALDTINKYRAISQADQHQLKELLKKYLGAVPHLAPSDAKSLALVFLGIRMHVLADTWAHQDFSGIASKDINAAGTFNDVYASKEFPYVLEDTTWKGTLWALGSDTDCSAAPDVPGDAACRGHGQMGHYPDYSWLNFVYPASWLKQGHYLVRNNPEQYKQAWYWLSTVMASCREDINTRQDLNLKPAPSIPADITRSITSYHKLDSSKLSAVAESERVWQDTLLAGDLDLKKRWNHKANVFDDSMRQNLGVIGELPTTRLGTVDIRAGSTLHLMELASALHYQWCLEWAGKHPDFYWRPVAKGG</sequence>
<dbReference type="EMBL" id="JACJFM010000046">
    <property type="protein sequence ID" value="MBB1489211.1"/>
    <property type="molecule type" value="Genomic_DNA"/>
</dbReference>
<evidence type="ECO:0000313" key="1">
    <source>
        <dbReference type="EMBL" id="MBB1489211.1"/>
    </source>
</evidence>
<protein>
    <submittedName>
        <fullName evidence="1">Uncharacterized protein</fullName>
    </submittedName>
</protein>
<dbReference type="Proteomes" id="UP000565262">
    <property type="component" value="Unassembled WGS sequence"/>
</dbReference>
<keyword evidence="2" id="KW-1185">Reference proteome</keyword>
<evidence type="ECO:0000313" key="2">
    <source>
        <dbReference type="Proteomes" id="UP000565262"/>
    </source>
</evidence>